<dbReference type="OrthoDB" id="5581259at2759"/>
<proteinExistence type="inferred from homology"/>
<evidence type="ECO:0000256" key="6">
    <source>
        <dbReference type="SAM" id="MobiDB-lite"/>
    </source>
</evidence>
<gene>
    <name evidence="8" type="ORF">CLIB1423_05S02916</name>
</gene>
<comment type="similarity">
    <text evidence="2">Belongs to the PER33/POM33 family.</text>
</comment>
<dbReference type="PANTHER" id="PTHR12703">
    <property type="entry name" value="TRANSMEMBRANE PROTEIN 33"/>
    <property type="match status" value="1"/>
</dbReference>
<keyword evidence="9" id="KW-1185">Reference proteome</keyword>
<dbReference type="GO" id="GO:0016020">
    <property type="term" value="C:membrane"/>
    <property type="evidence" value="ECO:0007669"/>
    <property type="project" value="UniProtKB-SubCell"/>
</dbReference>
<sequence length="276" mass="30959">MSESIKTSKTNASGATAGSSVPPVKKAGFNQGQLVATVQTLQFGWFIGQFFTLIGTLFYSLTYFKIGGAKAATFWYILALFGVVQSFGILTFQNLKKSGFKIGPITKDENTHYLAIGLVFLILRPYVWIQLIPFGLFSIFHVLAYTESYLLPIFGLDSSSAPSKTIVAITSKYNSTSIQVASLIEIYGLGWLLIRLLTFRKNSLLPFIAYLVFIKIRFEHSQFTRNYLKSAEIHTDDFVNKLQVPAVKQVWVNVKEALRRIGGIYLVNNYTKEKTT</sequence>
<dbReference type="PANTHER" id="PTHR12703:SF4">
    <property type="entry name" value="TRANSMEMBRANE PROTEIN 33"/>
    <property type="match status" value="1"/>
</dbReference>
<comment type="subcellular location">
    <subcellularLocation>
        <location evidence="1">Membrane</location>
        <topology evidence="1">Multi-pass membrane protein</topology>
    </subcellularLocation>
</comment>
<dbReference type="Pfam" id="PF03661">
    <property type="entry name" value="TMEM33_Pom33"/>
    <property type="match status" value="1"/>
</dbReference>
<organism evidence="8 9">
    <name type="scientific">[Candida] railenensis</name>
    <dbReference type="NCBI Taxonomy" id="45579"/>
    <lineage>
        <taxon>Eukaryota</taxon>
        <taxon>Fungi</taxon>
        <taxon>Dikarya</taxon>
        <taxon>Ascomycota</taxon>
        <taxon>Saccharomycotina</taxon>
        <taxon>Pichiomycetes</taxon>
        <taxon>Debaryomycetaceae</taxon>
        <taxon>Kurtzmaniella</taxon>
    </lineage>
</organism>
<evidence type="ECO:0000256" key="3">
    <source>
        <dbReference type="ARBA" id="ARBA00022692"/>
    </source>
</evidence>
<dbReference type="EMBL" id="CAKXYY010000005">
    <property type="protein sequence ID" value="CAH2351984.1"/>
    <property type="molecule type" value="Genomic_DNA"/>
</dbReference>
<evidence type="ECO:0000256" key="1">
    <source>
        <dbReference type="ARBA" id="ARBA00004141"/>
    </source>
</evidence>
<dbReference type="GO" id="GO:0005783">
    <property type="term" value="C:endoplasmic reticulum"/>
    <property type="evidence" value="ECO:0007669"/>
    <property type="project" value="TreeGrafter"/>
</dbReference>
<evidence type="ECO:0000256" key="7">
    <source>
        <dbReference type="SAM" id="Phobius"/>
    </source>
</evidence>
<evidence type="ECO:0000313" key="8">
    <source>
        <dbReference type="EMBL" id="CAH2351984.1"/>
    </source>
</evidence>
<dbReference type="Proteomes" id="UP000837801">
    <property type="component" value="Unassembled WGS sequence"/>
</dbReference>
<feature type="transmembrane region" description="Helical" evidence="7">
    <location>
        <begin position="43"/>
        <end position="61"/>
    </location>
</feature>
<dbReference type="GO" id="GO:0061024">
    <property type="term" value="P:membrane organization"/>
    <property type="evidence" value="ECO:0007669"/>
    <property type="project" value="TreeGrafter"/>
</dbReference>
<keyword evidence="5 7" id="KW-0472">Membrane</keyword>
<dbReference type="InterPro" id="IPR051645">
    <property type="entry name" value="PER33/POM33_regulator"/>
</dbReference>
<evidence type="ECO:0000256" key="2">
    <source>
        <dbReference type="ARBA" id="ARBA00007322"/>
    </source>
</evidence>
<evidence type="ECO:0000256" key="5">
    <source>
        <dbReference type="ARBA" id="ARBA00023136"/>
    </source>
</evidence>
<feature type="region of interest" description="Disordered" evidence="6">
    <location>
        <begin position="1"/>
        <end position="20"/>
    </location>
</feature>
<reference evidence="8" key="1">
    <citation type="submission" date="2022-03" db="EMBL/GenBank/DDBJ databases">
        <authorList>
            <person name="Legras J.-L."/>
            <person name="Devillers H."/>
            <person name="Grondin C."/>
        </authorList>
    </citation>
    <scope>NUCLEOTIDE SEQUENCE</scope>
    <source>
        <strain evidence="8">CLIB 1423</strain>
    </source>
</reference>
<protein>
    <submittedName>
        <fullName evidence="8">Pore membrane protein of 33 kDa</fullName>
    </submittedName>
</protein>
<comment type="caution">
    <text evidence="8">The sequence shown here is derived from an EMBL/GenBank/DDBJ whole genome shotgun (WGS) entry which is preliminary data.</text>
</comment>
<feature type="transmembrane region" description="Helical" evidence="7">
    <location>
        <begin position="73"/>
        <end position="92"/>
    </location>
</feature>
<dbReference type="InterPro" id="IPR005344">
    <property type="entry name" value="TMEM33/Pom33"/>
</dbReference>
<accession>A0A9P0VXG2</accession>
<evidence type="ECO:0000256" key="4">
    <source>
        <dbReference type="ARBA" id="ARBA00022989"/>
    </source>
</evidence>
<dbReference type="GO" id="GO:0071786">
    <property type="term" value="P:endoplasmic reticulum tubular network organization"/>
    <property type="evidence" value="ECO:0007669"/>
    <property type="project" value="TreeGrafter"/>
</dbReference>
<name>A0A9P0VXG2_9ASCO</name>
<keyword evidence="3 7" id="KW-0812">Transmembrane</keyword>
<evidence type="ECO:0000313" key="9">
    <source>
        <dbReference type="Proteomes" id="UP000837801"/>
    </source>
</evidence>
<feature type="transmembrane region" description="Helical" evidence="7">
    <location>
        <begin position="176"/>
        <end position="194"/>
    </location>
</feature>
<feature type="compositionally biased region" description="Polar residues" evidence="6">
    <location>
        <begin position="1"/>
        <end position="19"/>
    </location>
</feature>
<dbReference type="AlphaFoldDB" id="A0A9P0VXG2"/>
<feature type="transmembrane region" description="Helical" evidence="7">
    <location>
        <begin position="112"/>
        <end position="129"/>
    </location>
</feature>
<keyword evidence="4 7" id="KW-1133">Transmembrane helix</keyword>